<dbReference type="Pfam" id="PF07744">
    <property type="entry name" value="SPOC"/>
    <property type="match status" value="1"/>
</dbReference>
<dbReference type="AlphaFoldDB" id="A0AAD9FXM6"/>
<gene>
    <name evidence="3" type="ORF">P3T76_016387</name>
</gene>
<evidence type="ECO:0000313" key="3">
    <source>
        <dbReference type="EMBL" id="KAK1928157.1"/>
    </source>
</evidence>
<protein>
    <recommendedName>
        <fullName evidence="2">Spen paralogue and orthologue SPOC C-terminal domain-containing protein</fullName>
    </recommendedName>
</protein>
<organism evidence="3 4">
    <name type="scientific">Phytophthora citrophthora</name>
    <dbReference type="NCBI Taxonomy" id="4793"/>
    <lineage>
        <taxon>Eukaryota</taxon>
        <taxon>Sar</taxon>
        <taxon>Stramenopiles</taxon>
        <taxon>Oomycota</taxon>
        <taxon>Peronosporomycetes</taxon>
        <taxon>Peronosporales</taxon>
        <taxon>Peronosporaceae</taxon>
        <taxon>Phytophthora</taxon>
    </lineage>
</organism>
<feature type="region of interest" description="Disordered" evidence="1">
    <location>
        <begin position="69"/>
        <end position="137"/>
    </location>
</feature>
<keyword evidence="4" id="KW-1185">Reference proteome</keyword>
<feature type="compositionally biased region" description="Polar residues" evidence="1">
    <location>
        <begin position="123"/>
        <end position="137"/>
    </location>
</feature>
<name>A0AAD9FXM6_9STRA</name>
<evidence type="ECO:0000313" key="4">
    <source>
        <dbReference type="Proteomes" id="UP001259832"/>
    </source>
</evidence>
<comment type="caution">
    <text evidence="3">The sequence shown here is derived from an EMBL/GenBank/DDBJ whole genome shotgun (WGS) entry which is preliminary data.</text>
</comment>
<feature type="compositionally biased region" description="Polar residues" evidence="1">
    <location>
        <begin position="72"/>
        <end position="81"/>
    </location>
</feature>
<evidence type="ECO:0000256" key="1">
    <source>
        <dbReference type="SAM" id="MobiDB-lite"/>
    </source>
</evidence>
<dbReference type="Proteomes" id="UP001259832">
    <property type="component" value="Unassembled WGS sequence"/>
</dbReference>
<evidence type="ECO:0000259" key="2">
    <source>
        <dbReference type="Pfam" id="PF07744"/>
    </source>
</evidence>
<accession>A0AAD9FXM6</accession>
<sequence>MQPPQTIVVPSTHGDIAQFQHFTKYLKGKQRAGVVLLEDGQLLILAPLEKDDLGLRCLVVKAKSTVEEPHNMTATAPQQVENVDPSGSEDTGEKHRRRRVRPRSRERSRTGITDTVRGDLQTESKQSNQVAVGTPATSSNDKLEMLFHYPRIERATKIAQFRQEYEAFNELHYEVLRKWSKADPDS</sequence>
<feature type="domain" description="Spen paralogue and orthologue SPOC C-terminal" evidence="2">
    <location>
        <begin position="8"/>
        <end position="59"/>
    </location>
</feature>
<dbReference type="EMBL" id="JASMQC010000118">
    <property type="protein sequence ID" value="KAK1928157.1"/>
    <property type="molecule type" value="Genomic_DNA"/>
</dbReference>
<proteinExistence type="predicted"/>
<reference evidence="3" key="1">
    <citation type="submission" date="2023-08" db="EMBL/GenBank/DDBJ databases">
        <title>Reference Genome Resource for the Citrus Pathogen Phytophthora citrophthora.</title>
        <authorList>
            <person name="Moller H."/>
            <person name="Coetzee B."/>
            <person name="Rose L.J."/>
            <person name="Van Niekerk J.M."/>
        </authorList>
    </citation>
    <scope>NUCLEOTIDE SEQUENCE</scope>
    <source>
        <strain evidence="3">STE-U-9442</strain>
    </source>
</reference>
<dbReference type="InterPro" id="IPR012921">
    <property type="entry name" value="SPOC_C"/>
</dbReference>